<dbReference type="InterPro" id="IPR037802">
    <property type="entry name" value="SGF29"/>
</dbReference>
<dbReference type="Gene3D" id="2.30.30.140">
    <property type="match status" value="1"/>
</dbReference>
<protein>
    <recommendedName>
        <fullName evidence="2">SGF29 C-terminal domain-containing protein</fullName>
    </recommendedName>
</protein>
<feature type="region of interest" description="Disordered" evidence="1">
    <location>
        <begin position="120"/>
        <end position="186"/>
    </location>
</feature>
<dbReference type="Proteomes" id="UP000275772">
    <property type="component" value="Unassembled WGS sequence"/>
</dbReference>
<dbReference type="Pfam" id="PF07039">
    <property type="entry name" value="SGF29_Tudor"/>
    <property type="match status" value="1"/>
</dbReference>
<dbReference type="AlphaFoldDB" id="A0A383UU08"/>
<dbReference type="GO" id="GO:0000124">
    <property type="term" value="C:SAGA complex"/>
    <property type="evidence" value="ECO:0007669"/>
    <property type="project" value="InterPro"/>
</dbReference>
<feature type="region of interest" description="Disordered" evidence="1">
    <location>
        <begin position="1"/>
        <end position="20"/>
    </location>
</feature>
<dbReference type="PANTHER" id="PTHR21539">
    <property type="entry name" value="SAGA-ASSOCIATED FACTOR 29"/>
    <property type="match status" value="1"/>
</dbReference>
<proteinExistence type="predicted"/>
<dbReference type="CDD" id="cd20393">
    <property type="entry name" value="Tudor_SGF29_rpt1"/>
    <property type="match status" value="1"/>
</dbReference>
<dbReference type="VEuPathDB" id="FungiDB:BLGHR1_13518"/>
<dbReference type="PROSITE" id="PS51518">
    <property type="entry name" value="SGF29_C"/>
    <property type="match status" value="1"/>
</dbReference>
<evidence type="ECO:0000313" key="3">
    <source>
        <dbReference type="EMBL" id="SZF02732.1"/>
    </source>
</evidence>
<name>A0A383UU08_BLUHO</name>
<accession>A0A383UU08</accession>
<feature type="domain" description="SGF29 C-terminal" evidence="2">
    <location>
        <begin position="187"/>
        <end position="329"/>
    </location>
</feature>
<dbReference type="EMBL" id="UNSH01000045">
    <property type="protein sequence ID" value="SZF02732.1"/>
    <property type="molecule type" value="Genomic_DNA"/>
</dbReference>
<sequence length="329" mass="36576">MSTARNRVPRNGSRGAVPDALNPNELWQEIVGYLRDIDKGETRAATNRNLIIEGEERLAAKKEAGKTISVTETDTHSALFREGVRLSEQQLVRLQDTSFITKLELLRDIRMSNELEAAAEATSTLRGNNTRASFLETDGPADSPGPSQAEARQIRKLAASRTSSQPPKGFDDGKSATPESSERATRTKVVYAVGDKVAFRRKQQIKHPDGKVTEELEWIQGKVNKVIGEGKSRRYEVKDPYYTPESNDGPEFYKSSASQMVPIPVEGSTLEDYEIGKRVLALYPDTSQFYRAEVKGTLNGGTQVQLLFEDELEGVLKTVSRRFTLDHKG</sequence>
<evidence type="ECO:0000259" key="2">
    <source>
        <dbReference type="PROSITE" id="PS51518"/>
    </source>
</evidence>
<dbReference type="InterPro" id="IPR047288">
    <property type="entry name" value="Tudor_SGF29_rpt1"/>
</dbReference>
<evidence type="ECO:0000313" key="4">
    <source>
        <dbReference type="Proteomes" id="UP000275772"/>
    </source>
</evidence>
<evidence type="ECO:0000256" key="1">
    <source>
        <dbReference type="SAM" id="MobiDB-lite"/>
    </source>
</evidence>
<organism evidence="3 4">
    <name type="scientific">Blumeria hordei</name>
    <name type="common">Barley powdery mildew</name>
    <name type="synonym">Blumeria graminis f. sp. hordei</name>
    <dbReference type="NCBI Taxonomy" id="2867405"/>
    <lineage>
        <taxon>Eukaryota</taxon>
        <taxon>Fungi</taxon>
        <taxon>Dikarya</taxon>
        <taxon>Ascomycota</taxon>
        <taxon>Pezizomycotina</taxon>
        <taxon>Leotiomycetes</taxon>
        <taxon>Erysiphales</taxon>
        <taxon>Erysiphaceae</taxon>
        <taxon>Blumeria</taxon>
    </lineage>
</organism>
<gene>
    <name evidence="3" type="ORF">BLGHR1_13518</name>
</gene>
<dbReference type="PANTHER" id="PTHR21539:SF0">
    <property type="entry name" value="SAGA-ASSOCIATED FACTOR 29"/>
    <property type="match status" value="1"/>
</dbReference>
<feature type="compositionally biased region" description="Polar residues" evidence="1">
    <location>
        <begin position="122"/>
        <end position="132"/>
    </location>
</feature>
<reference evidence="3 4" key="1">
    <citation type="submission" date="2017-11" db="EMBL/GenBank/DDBJ databases">
        <authorList>
            <person name="Kracher B."/>
        </authorList>
    </citation>
    <scope>NUCLEOTIDE SEQUENCE [LARGE SCALE GENOMIC DNA]</scope>
    <source>
        <strain evidence="3 4">RACE1</strain>
    </source>
</reference>
<feature type="compositionally biased region" description="Basic and acidic residues" evidence="1">
    <location>
        <begin position="169"/>
        <end position="185"/>
    </location>
</feature>
<dbReference type="InterPro" id="IPR010750">
    <property type="entry name" value="SGF29_tudor-like_dom"/>
</dbReference>